<protein>
    <submittedName>
        <fullName evidence="1">Uncharacterized protein</fullName>
    </submittedName>
</protein>
<name>A0AAV4N017_9ARAC</name>
<dbReference type="Proteomes" id="UP001054837">
    <property type="component" value="Unassembled WGS sequence"/>
</dbReference>
<organism evidence="1 2">
    <name type="scientific">Caerostris darwini</name>
    <dbReference type="NCBI Taxonomy" id="1538125"/>
    <lineage>
        <taxon>Eukaryota</taxon>
        <taxon>Metazoa</taxon>
        <taxon>Ecdysozoa</taxon>
        <taxon>Arthropoda</taxon>
        <taxon>Chelicerata</taxon>
        <taxon>Arachnida</taxon>
        <taxon>Araneae</taxon>
        <taxon>Araneomorphae</taxon>
        <taxon>Entelegynae</taxon>
        <taxon>Araneoidea</taxon>
        <taxon>Araneidae</taxon>
        <taxon>Caerostris</taxon>
    </lineage>
</organism>
<evidence type="ECO:0000313" key="2">
    <source>
        <dbReference type="Proteomes" id="UP001054837"/>
    </source>
</evidence>
<keyword evidence="2" id="KW-1185">Reference proteome</keyword>
<dbReference type="EMBL" id="BPLQ01001079">
    <property type="protein sequence ID" value="GIX78112.1"/>
    <property type="molecule type" value="Genomic_DNA"/>
</dbReference>
<gene>
    <name evidence="1" type="ORF">CDAR_508571</name>
</gene>
<reference evidence="1 2" key="1">
    <citation type="submission" date="2021-06" db="EMBL/GenBank/DDBJ databases">
        <title>Caerostris darwini draft genome.</title>
        <authorList>
            <person name="Kono N."/>
            <person name="Arakawa K."/>
        </authorList>
    </citation>
    <scope>NUCLEOTIDE SEQUENCE [LARGE SCALE GENOMIC DNA]</scope>
</reference>
<evidence type="ECO:0000313" key="1">
    <source>
        <dbReference type="EMBL" id="GIX78112.1"/>
    </source>
</evidence>
<dbReference type="AlphaFoldDB" id="A0AAV4N017"/>
<accession>A0AAV4N017</accession>
<sequence length="118" mass="13301">MSPKLSISHRKALEKLWSKKKPGNLMGGMLHFIKFPAARKQVSREWDINHLLGEFRVSELISSPATAVVVSASSEFASIIRNILIRLPKQPFSAPWCTRCAFQECLSPERTCFCHGCN</sequence>
<proteinExistence type="predicted"/>
<comment type="caution">
    <text evidence="1">The sequence shown here is derived from an EMBL/GenBank/DDBJ whole genome shotgun (WGS) entry which is preliminary data.</text>
</comment>